<dbReference type="AlphaFoldDB" id="A0A378IF75"/>
<name>A0A378IF75_9GAMM</name>
<sequence>MFTGIIERKGVVISNWSQDGANRLVISSTFEQLQVGESIAVNGVCLTLLPSDGSDLCFDVSPETLSRTTLGRLGADDEVNLERAMLASTRFGGHYVSGHVDTRAQVHSMKQMNDFVEIELSGFDSNAMLYLIPKGSITVEGVSLTINSVADQRIHLMLVPHTLVNTTLSFLKPGQEVNIEFDYLARIVAYQLQVAGKLNAQISL</sequence>
<dbReference type="GO" id="GO:0009231">
    <property type="term" value="P:riboflavin biosynthetic process"/>
    <property type="evidence" value="ECO:0007669"/>
    <property type="project" value="UniProtKB-KW"/>
</dbReference>
<comment type="function">
    <text evidence="2">Catalyzes the dismutation of two molecules of 6,7-dimethyl-8-ribityllumazine, resulting in the formation of riboflavin and 5-amino-6-(D-ribitylamino)uracil.</text>
</comment>
<dbReference type="InterPro" id="IPR017938">
    <property type="entry name" value="Riboflavin_synthase-like_b-brl"/>
</dbReference>
<dbReference type="Proteomes" id="UP000054854">
    <property type="component" value="Unassembled WGS sequence"/>
</dbReference>
<comment type="catalytic activity">
    <reaction evidence="1">
        <text>2 6,7-dimethyl-8-(1-D-ribityl)lumazine + H(+) = 5-amino-6-(D-ribitylamino)uracil + riboflavin</text>
        <dbReference type="Rhea" id="RHEA:20772"/>
        <dbReference type="ChEBI" id="CHEBI:15378"/>
        <dbReference type="ChEBI" id="CHEBI:15934"/>
        <dbReference type="ChEBI" id="CHEBI:57986"/>
        <dbReference type="ChEBI" id="CHEBI:58201"/>
        <dbReference type="EC" id="2.5.1.9"/>
    </reaction>
</comment>
<accession>A0A378IF75</accession>
<dbReference type="NCBIfam" id="NF006767">
    <property type="entry name" value="PRK09289.1"/>
    <property type="match status" value="1"/>
</dbReference>
<dbReference type="OrthoDB" id="9788537at2"/>
<evidence type="ECO:0000256" key="8">
    <source>
        <dbReference type="ARBA" id="ARBA00022737"/>
    </source>
</evidence>
<evidence type="ECO:0000256" key="1">
    <source>
        <dbReference type="ARBA" id="ARBA00000968"/>
    </source>
</evidence>
<dbReference type="Proteomes" id="UP000255316">
    <property type="component" value="Unassembled WGS sequence"/>
</dbReference>
<evidence type="ECO:0000313" key="14">
    <source>
        <dbReference type="Proteomes" id="UP000054854"/>
    </source>
</evidence>
<gene>
    <name evidence="13" type="primary">ribE</name>
    <name evidence="12" type="ORF">Lcin_0840</name>
    <name evidence="13" type="ORF">NCTC12438_00207</name>
</gene>
<dbReference type="Gene3D" id="2.40.30.20">
    <property type="match status" value="2"/>
</dbReference>
<evidence type="ECO:0000256" key="7">
    <source>
        <dbReference type="ARBA" id="ARBA00022679"/>
    </source>
</evidence>
<dbReference type="PANTHER" id="PTHR21098:SF12">
    <property type="entry name" value="RIBOFLAVIN SYNTHASE"/>
    <property type="match status" value="1"/>
</dbReference>
<comment type="pathway">
    <text evidence="3">Cofactor biosynthesis; riboflavin biosynthesis; riboflavin from 2-hydroxy-3-oxobutyl phosphate and 5-amino-6-(D-ribitylamino)uracil: step 2/2.</text>
</comment>
<organism evidence="13 15">
    <name type="scientific">Legionella cincinnatiensis</name>
    <dbReference type="NCBI Taxonomy" id="28085"/>
    <lineage>
        <taxon>Bacteria</taxon>
        <taxon>Pseudomonadati</taxon>
        <taxon>Pseudomonadota</taxon>
        <taxon>Gammaproteobacteria</taxon>
        <taxon>Legionellales</taxon>
        <taxon>Legionellaceae</taxon>
        <taxon>Legionella</taxon>
    </lineage>
</organism>
<reference evidence="13 15" key="2">
    <citation type="submission" date="2018-06" db="EMBL/GenBank/DDBJ databases">
        <authorList>
            <consortium name="Pathogen Informatics"/>
            <person name="Doyle S."/>
        </authorList>
    </citation>
    <scope>NUCLEOTIDE SEQUENCE [LARGE SCALE GENOMIC DNA]</scope>
    <source>
        <strain evidence="13 15">NCTC12438</strain>
    </source>
</reference>
<keyword evidence="7 13" id="KW-0808">Transferase</keyword>
<dbReference type="CDD" id="cd00402">
    <property type="entry name" value="Riboflavin_synthase_like"/>
    <property type="match status" value="1"/>
</dbReference>
<dbReference type="EC" id="2.5.1.9" evidence="4 9"/>
<evidence type="ECO:0000256" key="10">
    <source>
        <dbReference type="PROSITE-ProRule" id="PRU00524"/>
    </source>
</evidence>
<dbReference type="EMBL" id="UGNX01000001">
    <property type="protein sequence ID" value="STX33636.1"/>
    <property type="molecule type" value="Genomic_DNA"/>
</dbReference>
<dbReference type="STRING" id="28085.Lcin_0840"/>
<dbReference type="PROSITE" id="PS51177">
    <property type="entry name" value="LUMAZINE_BIND"/>
    <property type="match status" value="2"/>
</dbReference>
<dbReference type="EMBL" id="LNXX01000007">
    <property type="protein sequence ID" value="KTC92061.1"/>
    <property type="molecule type" value="Genomic_DNA"/>
</dbReference>
<evidence type="ECO:0000256" key="3">
    <source>
        <dbReference type="ARBA" id="ARBA00004887"/>
    </source>
</evidence>
<dbReference type="InterPro" id="IPR023366">
    <property type="entry name" value="ATP_synth_asu-like_sf"/>
</dbReference>
<evidence type="ECO:0000256" key="5">
    <source>
        <dbReference type="ARBA" id="ARBA00013950"/>
    </source>
</evidence>
<dbReference type="NCBIfam" id="TIGR00187">
    <property type="entry name" value="ribE"/>
    <property type="match status" value="1"/>
</dbReference>
<dbReference type="Pfam" id="PF00677">
    <property type="entry name" value="Lum_binding"/>
    <property type="match status" value="2"/>
</dbReference>
<proteinExistence type="predicted"/>
<dbReference type="RefSeq" id="WP_058464050.1">
    <property type="nucleotide sequence ID" value="NZ_CAAAHQ010000017.1"/>
</dbReference>
<dbReference type="InterPro" id="IPR026017">
    <property type="entry name" value="Lumazine-bd_dom"/>
</dbReference>
<evidence type="ECO:0000256" key="6">
    <source>
        <dbReference type="ARBA" id="ARBA00022619"/>
    </source>
</evidence>
<keyword evidence="14" id="KW-1185">Reference proteome</keyword>
<keyword evidence="8" id="KW-0677">Repeat</keyword>
<dbReference type="InterPro" id="IPR001783">
    <property type="entry name" value="Lumazine-bd"/>
</dbReference>
<evidence type="ECO:0000313" key="12">
    <source>
        <dbReference type="EMBL" id="KTC92061.1"/>
    </source>
</evidence>
<evidence type="ECO:0000256" key="4">
    <source>
        <dbReference type="ARBA" id="ARBA00012827"/>
    </source>
</evidence>
<dbReference type="PANTHER" id="PTHR21098">
    <property type="entry name" value="RIBOFLAVIN SYNTHASE ALPHA CHAIN"/>
    <property type="match status" value="1"/>
</dbReference>
<feature type="domain" description="Lumazine-binding" evidence="11">
    <location>
        <begin position="1"/>
        <end position="94"/>
    </location>
</feature>
<evidence type="ECO:0000256" key="9">
    <source>
        <dbReference type="NCBIfam" id="TIGR00187"/>
    </source>
</evidence>
<evidence type="ECO:0000313" key="13">
    <source>
        <dbReference type="EMBL" id="STX33636.1"/>
    </source>
</evidence>
<evidence type="ECO:0000313" key="15">
    <source>
        <dbReference type="Proteomes" id="UP000255316"/>
    </source>
</evidence>
<evidence type="ECO:0000259" key="11">
    <source>
        <dbReference type="PROSITE" id="PS51177"/>
    </source>
</evidence>
<dbReference type="PIRSF" id="PIRSF000498">
    <property type="entry name" value="Riboflavin_syn_A"/>
    <property type="match status" value="1"/>
</dbReference>
<feature type="domain" description="Lumazine-binding" evidence="11">
    <location>
        <begin position="95"/>
        <end position="192"/>
    </location>
</feature>
<keyword evidence="6" id="KW-0686">Riboflavin biosynthesis</keyword>
<feature type="repeat" description="Lumazine-binding" evidence="10">
    <location>
        <begin position="1"/>
        <end position="94"/>
    </location>
</feature>
<dbReference type="SUPFAM" id="SSF63380">
    <property type="entry name" value="Riboflavin synthase domain-like"/>
    <property type="match status" value="2"/>
</dbReference>
<dbReference type="GO" id="GO:0004746">
    <property type="term" value="F:riboflavin synthase activity"/>
    <property type="evidence" value="ECO:0007669"/>
    <property type="project" value="UniProtKB-UniRule"/>
</dbReference>
<protein>
    <recommendedName>
        <fullName evidence="5 9">Riboflavin synthase</fullName>
        <ecNumber evidence="4 9">2.5.1.9</ecNumber>
    </recommendedName>
</protein>
<reference evidence="12 14" key="1">
    <citation type="submission" date="2015-11" db="EMBL/GenBank/DDBJ databases">
        <title>Genomic analysis of 38 Legionella species identifies large and diverse effector repertoires.</title>
        <authorList>
            <person name="Burstein D."/>
            <person name="Amaro F."/>
            <person name="Zusman T."/>
            <person name="Lifshitz Z."/>
            <person name="Cohen O."/>
            <person name="Gilbert J.A."/>
            <person name="Pupko T."/>
            <person name="Shuman H.A."/>
            <person name="Segal G."/>
        </authorList>
    </citation>
    <scope>NUCLEOTIDE SEQUENCE [LARGE SCALE GENOMIC DNA]</scope>
    <source>
        <strain evidence="12 14">CDC#72-OH-14</strain>
    </source>
</reference>
<feature type="repeat" description="Lumazine-binding" evidence="10">
    <location>
        <begin position="95"/>
        <end position="192"/>
    </location>
</feature>
<evidence type="ECO:0000256" key="2">
    <source>
        <dbReference type="ARBA" id="ARBA00002803"/>
    </source>
</evidence>